<dbReference type="InParanoid" id="L8GCL0"/>
<evidence type="ECO:0000313" key="1">
    <source>
        <dbReference type="EMBL" id="ELR10564.1"/>
    </source>
</evidence>
<accession>L8GCL0</accession>
<dbReference type="OrthoDB" id="5282002at2759"/>
<dbReference type="AlphaFoldDB" id="L8GCL0"/>
<protein>
    <submittedName>
        <fullName evidence="1">Uncharacterized protein</fullName>
    </submittedName>
</protein>
<name>L8GCL0_PSED2</name>
<evidence type="ECO:0000313" key="2">
    <source>
        <dbReference type="Proteomes" id="UP000011064"/>
    </source>
</evidence>
<reference evidence="2" key="1">
    <citation type="submission" date="2010-09" db="EMBL/GenBank/DDBJ databases">
        <title>The genome sequence of Geomyces destructans 20631-21.</title>
        <authorList>
            <consortium name="The Broad Institute Genome Sequencing Platform"/>
            <person name="Cuomo C.A."/>
            <person name="Blehert D.S."/>
            <person name="Lorch J.M."/>
            <person name="Young S.K."/>
            <person name="Zeng Q."/>
            <person name="Gargeya S."/>
            <person name="Fitzgerald M."/>
            <person name="Haas B."/>
            <person name="Abouelleil A."/>
            <person name="Alvarado L."/>
            <person name="Arachchi H.M."/>
            <person name="Berlin A."/>
            <person name="Brown A."/>
            <person name="Chapman S.B."/>
            <person name="Chen Z."/>
            <person name="Dunbar C."/>
            <person name="Freedman E."/>
            <person name="Gearin G."/>
            <person name="Gellesch M."/>
            <person name="Goldberg J."/>
            <person name="Griggs A."/>
            <person name="Gujja S."/>
            <person name="Heiman D."/>
            <person name="Howarth C."/>
            <person name="Larson L."/>
            <person name="Lui A."/>
            <person name="MacDonald P.J.P."/>
            <person name="Montmayeur A."/>
            <person name="Murphy C."/>
            <person name="Neiman D."/>
            <person name="Pearson M."/>
            <person name="Priest M."/>
            <person name="Roberts A."/>
            <person name="Saif S."/>
            <person name="Shea T."/>
            <person name="Shenoy N."/>
            <person name="Sisk P."/>
            <person name="Stolte C."/>
            <person name="Sykes S."/>
            <person name="Wortman J."/>
            <person name="Nusbaum C."/>
            <person name="Birren B."/>
        </authorList>
    </citation>
    <scope>NUCLEOTIDE SEQUENCE [LARGE SCALE GENOMIC DNA]</scope>
    <source>
        <strain evidence="2">ATCC MYA-4855 / 20631-21</strain>
    </source>
</reference>
<dbReference type="EMBL" id="GL573261">
    <property type="protein sequence ID" value="ELR10564.1"/>
    <property type="molecule type" value="Genomic_DNA"/>
</dbReference>
<gene>
    <name evidence="1" type="ORF">GMDG_04837</name>
</gene>
<dbReference type="Proteomes" id="UP000011064">
    <property type="component" value="Unassembled WGS sequence"/>
</dbReference>
<dbReference type="HOGENOM" id="CLU_1267392_0_0_1"/>
<organism evidence="1 2">
    <name type="scientific">Pseudogymnoascus destructans (strain ATCC MYA-4855 / 20631-21)</name>
    <name type="common">Bat white-nose syndrome fungus</name>
    <name type="synonym">Geomyces destructans</name>
    <dbReference type="NCBI Taxonomy" id="658429"/>
    <lineage>
        <taxon>Eukaryota</taxon>
        <taxon>Fungi</taxon>
        <taxon>Dikarya</taxon>
        <taxon>Ascomycota</taxon>
        <taxon>Pezizomycotina</taxon>
        <taxon>Leotiomycetes</taxon>
        <taxon>Thelebolales</taxon>
        <taxon>Thelebolaceae</taxon>
        <taxon>Pseudogymnoascus</taxon>
    </lineage>
</organism>
<dbReference type="STRING" id="658429.L8GCL0"/>
<sequence length="218" mass="25134">MAGEANRPPNIAEALIHVWYSTSIPPSVLSLLQNRVKPLIMELCSRIADKPPNAVWRKLGNFQRAKPFAIRLRGFCDVTDGMTPENATQIRTAVTTLAPERVDYRDRWYYKEASTSMRISKQRFREDGLLRPFGHPRGGFNVPNQLYYQHLIAGQCVIKRIPPRDGQIWILNKRHLWRQTTGTVNYSFFVTTRLRSFWVASRKSESDSISITRKTIAS</sequence>
<proteinExistence type="predicted"/>
<keyword evidence="2" id="KW-1185">Reference proteome</keyword>
<dbReference type="VEuPathDB" id="FungiDB:GMDG_04837"/>